<keyword evidence="2" id="KW-1185">Reference proteome</keyword>
<dbReference type="EMBL" id="BAAAQK010000018">
    <property type="protein sequence ID" value="GAA1860332.1"/>
    <property type="molecule type" value="Genomic_DNA"/>
</dbReference>
<evidence type="ECO:0000313" key="2">
    <source>
        <dbReference type="Proteomes" id="UP001500449"/>
    </source>
</evidence>
<comment type="caution">
    <text evidence="1">The sequence shown here is derived from an EMBL/GenBank/DDBJ whole genome shotgun (WGS) entry which is preliminary data.</text>
</comment>
<gene>
    <name evidence="1" type="ORF">GCM10009836_45590</name>
</gene>
<evidence type="ECO:0000313" key="1">
    <source>
        <dbReference type="EMBL" id="GAA1860332.1"/>
    </source>
</evidence>
<accession>A0ABN2NDK3</accession>
<organism evidence="1 2">
    <name type="scientific">Pseudonocardia ailaonensis</name>
    <dbReference type="NCBI Taxonomy" id="367279"/>
    <lineage>
        <taxon>Bacteria</taxon>
        <taxon>Bacillati</taxon>
        <taxon>Actinomycetota</taxon>
        <taxon>Actinomycetes</taxon>
        <taxon>Pseudonocardiales</taxon>
        <taxon>Pseudonocardiaceae</taxon>
        <taxon>Pseudonocardia</taxon>
    </lineage>
</organism>
<evidence type="ECO:0008006" key="3">
    <source>
        <dbReference type="Google" id="ProtNLM"/>
    </source>
</evidence>
<name>A0ABN2NDK3_9PSEU</name>
<protein>
    <recommendedName>
        <fullName evidence="3">DUF5615 domain-containing protein</fullName>
    </recommendedName>
</protein>
<reference evidence="1 2" key="1">
    <citation type="journal article" date="2019" name="Int. J. Syst. Evol. Microbiol.">
        <title>The Global Catalogue of Microorganisms (GCM) 10K type strain sequencing project: providing services to taxonomists for standard genome sequencing and annotation.</title>
        <authorList>
            <consortium name="The Broad Institute Genomics Platform"/>
            <consortium name="The Broad Institute Genome Sequencing Center for Infectious Disease"/>
            <person name="Wu L."/>
            <person name="Ma J."/>
        </authorList>
    </citation>
    <scope>NUCLEOTIDE SEQUENCE [LARGE SCALE GENOMIC DNA]</scope>
    <source>
        <strain evidence="1 2">JCM 16009</strain>
    </source>
</reference>
<proteinExistence type="predicted"/>
<sequence length="78" mass="9106">MTVYAHEQGAVLLTHDKEFSQRRKRNVIGRHVWLRCLDLDAPALVERRLDEIVAAVSIREDIWVRVSQDGMDTSFAWE</sequence>
<dbReference type="Proteomes" id="UP001500449">
    <property type="component" value="Unassembled WGS sequence"/>
</dbReference>